<comment type="caution">
    <text evidence="1">The sequence shown here is derived from an EMBL/GenBank/DDBJ whole genome shotgun (WGS) entry which is preliminary data.</text>
</comment>
<keyword evidence="2" id="KW-1185">Reference proteome</keyword>
<dbReference type="Proteomes" id="UP000801492">
    <property type="component" value="Unassembled WGS sequence"/>
</dbReference>
<name>A0A8K0G9W4_IGNLU</name>
<protein>
    <submittedName>
        <fullName evidence="1">Uncharacterized protein</fullName>
    </submittedName>
</protein>
<dbReference type="AlphaFoldDB" id="A0A8K0G9W4"/>
<evidence type="ECO:0000313" key="1">
    <source>
        <dbReference type="EMBL" id="KAF2890698.1"/>
    </source>
</evidence>
<proteinExistence type="predicted"/>
<sequence>MVIVINKKEHKWNELITKEALAKNITQAWLRKKKNQGNTLPRNNHLLIFSVVEKNKRARTGGGVVIDKNCIKHIKKWKNIDERLIIVDSKDGKSNR</sequence>
<gene>
    <name evidence="1" type="ORF">ILUMI_15475</name>
</gene>
<dbReference type="EMBL" id="VTPC01047824">
    <property type="protein sequence ID" value="KAF2890698.1"/>
    <property type="molecule type" value="Genomic_DNA"/>
</dbReference>
<reference evidence="1" key="1">
    <citation type="submission" date="2019-08" db="EMBL/GenBank/DDBJ databases">
        <title>The genome of the North American firefly Photinus pyralis.</title>
        <authorList>
            <consortium name="Photinus pyralis genome working group"/>
            <person name="Fallon T.R."/>
            <person name="Sander Lower S.E."/>
            <person name="Weng J.-K."/>
        </authorList>
    </citation>
    <scope>NUCLEOTIDE SEQUENCE</scope>
    <source>
        <strain evidence="1">TRF0915ILg1</strain>
        <tissue evidence="1">Whole body</tissue>
    </source>
</reference>
<evidence type="ECO:0000313" key="2">
    <source>
        <dbReference type="Proteomes" id="UP000801492"/>
    </source>
</evidence>
<accession>A0A8K0G9W4</accession>
<organism evidence="1 2">
    <name type="scientific">Ignelater luminosus</name>
    <name type="common">Cucubano</name>
    <name type="synonym">Pyrophorus luminosus</name>
    <dbReference type="NCBI Taxonomy" id="2038154"/>
    <lineage>
        <taxon>Eukaryota</taxon>
        <taxon>Metazoa</taxon>
        <taxon>Ecdysozoa</taxon>
        <taxon>Arthropoda</taxon>
        <taxon>Hexapoda</taxon>
        <taxon>Insecta</taxon>
        <taxon>Pterygota</taxon>
        <taxon>Neoptera</taxon>
        <taxon>Endopterygota</taxon>
        <taxon>Coleoptera</taxon>
        <taxon>Polyphaga</taxon>
        <taxon>Elateriformia</taxon>
        <taxon>Elateroidea</taxon>
        <taxon>Elateridae</taxon>
        <taxon>Agrypninae</taxon>
        <taxon>Pyrophorini</taxon>
        <taxon>Ignelater</taxon>
    </lineage>
</organism>